<organism evidence="18 19">
    <name type="scientific">Oceanibacterium hippocampi</name>
    <dbReference type="NCBI Taxonomy" id="745714"/>
    <lineage>
        <taxon>Bacteria</taxon>
        <taxon>Pseudomonadati</taxon>
        <taxon>Pseudomonadota</taxon>
        <taxon>Alphaproteobacteria</taxon>
        <taxon>Sneathiellales</taxon>
        <taxon>Sneathiellaceae</taxon>
        <taxon>Oceanibacterium</taxon>
    </lineage>
</organism>
<dbReference type="InterPro" id="IPR012907">
    <property type="entry name" value="Peptidase_S11_C"/>
</dbReference>
<keyword evidence="11" id="KW-0961">Cell wall biogenesis/degradation</keyword>
<dbReference type="GO" id="GO:0009002">
    <property type="term" value="F:serine-type D-Ala-D-Ala carboxypeptidase activity"/>
    <property type="evidence" value="ECO:0007669"/>
    <property type="project" value="UniProtKB-EC"/>
</dbReference>
<dbReference type="GO" id="GO:0009252">
    <property type="term" value="P:peptidoglycan biosynthetic process"/>
    <property type="evidence" value="ECO:0007669"/>
    <property type="project" value="UniProtKB-UniPathway"/>
</dbReference>
<comment type="function">
    <text evidence="1">Removes C-terminal D-alanyl residues from sugar-peptide cell wall precursors.</text>
</comment>
<dbReference type="GO" id="GO:0008360">
    <property type="term" value="P:regulation of cell shape"/>
    <property type="evidence" value="ECO:0007669"/>
    <property type="project" value="UniProtKB-KW"/>
</dbReference>
<protein>
    <recommendedName>
        <fullName evidence="4">serine-type D-Ala-D-Ala carboxypeptidase</fullName>
        <ecNumber evidence="4">3.4.16.4</ecNumber>
    </recommendedName>
</protein>
<keyword evidence="8 18" id="KW-0378">Hydrolase</keyword>
<evidence type="ECO:0000256" key="6">
    <source>
        <dbReference type="ARBA" id="ARBA00022670"/>
    </source>
</evidence>
<keyword evidence="5 18" id="KW-0121">Carboxypeptidase</keyword>
<evidence type="ECO:0000256" key="16">
    <source>
        <dbReference type="SAM" id="SignalP"/>
    </source>
</evidence>
<evidence type="ECO:0000259" key="17">
    <source>
        <dbReference type="SMART" id="SM00936"/>
    </source>
</evidence>
<dbReference type="SUPFAM" id="SSF56601">
    <property type="entry name" value="beta-lactamase/transpeptidase-like"/>
    <property type="match status" value="1"/>
</dbReference>
<sequence>MGSTLIRHAGALLIAGALCALAALPASAFETAARHAIVTDETTGQVLLERDADSLMAPASMSKLMTVYMVFERLADGTLSLDDTLPVSEKAWRMGGSKMFVEVNSRVSVRDLLHGIIVQSGNDACIVVAEGLSGSEEAFARAMTDRARELGLEKSTFRNATGWPDPDHRMTARELVELAHLLINKFPQYYKIFGETSFTYSGIKQGNRNPLLYKSIGADGLKTGHTEESGYGLVASATQNGRRVTLVLNGLDSVKQRSAESERLIDWAFRNFDNYELFEAGETVEDAAVWLGTAETVPLVLEEPLVVTLSRDDRRDMTVKVVYDAPVPAPIARGAQVATLVVSAPGIGQIERPLLAAADVEQLGLVGRLTSAVKSIIWGSAGL</sequence>
<dbReference type="InterPro" id="IPR037167">
    <property type="entry name" value="Peptidase_S11_C_sf"/>
</dbReference>
<name>A0A1Y5T670_9PROT</name>
<evidence type="ECO:0000256" key="11">
    <source>
        <dbReference type="ARBA" id="ARBA00023316"/>
    </source>
</evidence>
<dbReference type="InterPro" id="IPR018044">
    <property type="entry name" value="Peptidase_S11"/>
</dbReference>
<evidence type="ECO:0000256" key="1">
    <source>
        <dbReference type="ARBA" id="ARBA00003217"/>
    </source>
</evidence>
<evidence type="ECO:0000256" key="2">
    <source>
        <dbReference type="ARBA" id="ARBA00004752"/>
    </source>
</evidence>
<evidence type="ECO:0000256" key="15">
    <source>
        <dbReference type="RuleBase" id="RU004016"/>
    </source>
</evidence>
<keyword evidence="9" id="KW-0133">Cell shape</keyword>
<comment type="catalytic activity">
    <reaction evidence="12">
        <text>Preferential cleavage: (Ac)2-L-Lys-D-Ala-|-D-Ala. Also transpeptidation of peptidyl-alanyl moieties that are N-acyl substituents of D-alanine.</text>
        <dbReference type="EC" id="3.4.16.4"/>
    </reaction>
</comment>
<dbReference type="SMART" id="SM00936">
    <property type="entry name" value="PBP5_C"/>
    <property type="match status" value="1"/>
</dbReference>
<evidence type="ECO:0000256" key="14">
    <source>
        <dbReference type="PIRSR" id="PIRSR618044-2"/>
    </source>
</evidence>
<evidence type="ECO:0000313" key="18">
    <source>
        <dbReference type="EMBL" id="SLN54835.1"/>
    </source>
</evidence>
<evidence type="ECO:0000256" key="13">
    <source>
        <dbReference type="PIRSR" id="PIRSR618044-1"/>
    </source>
</evidence>
<feature type="active site" evidence="13">
    <location>
        <position position="120"/>
    </location>
</feature>
<feature type="domain" description="Peptidase S11 D-Ala-D-Ala carboxypeptidase A C-terminal" evidence="17">
    <location>
        <begin position="272"/>
        <end position="362"/>
    </location>
</feature>
<accession>A0A1Y5T670</accession>
<dbReference type="PRINTS" id="PR00725">
    <property type="entry name" value="DADACBPTASE1"/>
</dbReference>
<dbReference type="Pfam" id="PF00768">
    <property type="entry name" value="Peptidase_S11"/>
    <property type="match status" value="1"/>
</dbReference>
<feature type="active site" description="Acyl-ester intermediate" evidence="13">
    <location>
        <position position="60"/>
    </location>
</feature>
<dbReference type="GO" id="GO:0071555">
    <property type="term" value="P:cell wall organization"/>
    <property type="evidence" value="ECO:0007669"/>
    <property type="project" value="UniProtKB-KW"/>
</dbReference>
<dbReference type="GO" id="GO:0006508">
    <property type="term" value="P:proteolysis"/>
    <property type="evidence" value="ECO:0007669"/>
    <property type="project" value="UniProtKB-KW"/>
</dbReference>
<keyword evidence="10" id="KW-0573">Peptidoglycan synthesis</keyword>
<proteinExistence type="inferred from homology"/>
<dbReference type="Proteomes" id="UP000193200">
    <property type="component" value="Unassembled WGS sequence"/>
</dbReference>
<keyword evidence="19" id="KW-1185">Reference proteome</keyword>
<dbReference type="InterPro" id="IPR001967">
    <property type="entry name" value="Peptidase_S11_N"/>
</dbReference>
<comment type="similarity">
    <text evidence="3 15">Belongs to the peptidase S11 family.</text>
</comment>
<dbReference type="PANTHER" id="PTHR21581">
    <property type="entry name" value="D-ALANYL-D-ALANINE CARBOXYPEPTIDASE"/>
    <property type="match status" value="1"/>
</dbReference>
<dbReference type="InterPro" id="IPR012338">
    <property type="entry name" value="Beta-lactam/transpept-like"/>
</dbReference>
<dbReference type="InterPro" id="IPR015956">
    <property type="entry name" value="Peniciliin-bd_prot_C_sf"/>
</dbReference>
<dbReference type="EC" id="3.4.16.4" evidence="4"/>
<evidence type="ECO:0000256" key="4">
    <source>
        <dbReference type="ARBA" id="ARBA00012448"/>
    </source>
</evidence>
<dbReference type="Gene3D" id="3.40.710.10">
    <property type="entry name" value="DD-peptidase/beta-lactamase superfamily"/>
    <property type="match status" value="1"/>
</dbReference>
<dbReference type="SUPFAM" id="SSF69189">
    <property type="entry name" value="Penicillin-binding protein associated domain"/>
    <property type="match status" value="1"/>
</dbReference>
<keyword evidence="7 16" id="KW-0732">Signal</keyword>
<feature type="active site" description="Proton acceptor" evidence="13">
    <location>
        <position position="63"/>
    </location>
</feature>
<dbReference type="RefSeq" id="WP_085883706.1">
    <property type="nucleotide sequence ID" value="NZ_FWFR01000002.1"/>
</dbReference>
<comment type="pathway">
    <text evidence="2">Cell wall biogenesis; peptidoglycan biosynthesis.</text>
</comment>
<feature type="chain" id="PRO_5013255266" description="serine-type D-Ala-D-Ala carboxypeptidase" evidence="16">
    <location>
        <begin position="29"/>
        <end position="383"/>
    </location>
</feature>
<dbReference type="FunCoup" id="A0A1Y5T670">
    <property type="interactions" value="506"/>
</dbReference>
<keyword evidence="6" id="KW-0645">Protease</keyword>
<evidence type="ECO:0000256" key="7">
    <source>
        <dbReference type="ARBA" id="ARBA00022729"/>
    </source>
</evidence>
<gene>
    <name evidence="18" type="primary">dacC</name>
    <name evidence="18" type="ORF">OCH7691_02339</name>
</gene>
<dbReference type="InParanoid" id="A0A1Y5T670"/>
<dbReference type="AlphaFoldDB" id="A0A1Y5T670"/>
<evidence type="ECO:0000256" key="8">
    <source>
        <dbReference type="ARBA" id="ARBA00022801"/>
    </source>
</evidence>
<dbReference type="Gene3D" id="2.60.410.10">
    <property type="entry name" value="D-Ala-D-Ala carboxypeptidase, C-terminal domain"/>
    <property type="match status" value="1"/>
</dbReference>
<dbReference type="PANTHER" id="PTHR21581:SF6">
    <property type="entry name" value="TRAFFICKING PROTEIN PARTICLE COMPLEX SUBUNIT 12"/>
    <property type="match status" value="1"/>
</dbReference>
<evidence type="ECO:0000256" key="10">
    <source>
        <dbReference type="ARBA" id="ARBA00022984"/>
    </source>
</evidence>
<dbReference type="Pfam" id="PF07943">
    <property type="entry name" value="PBP5_C"/>
    <property type="match status" value="1"/>
</dbReference>
<evidence type="ECO:0000256" key="5">
    <source>
        <dbReference type="ARBA" id="ARBA00022645"/>
    </source>
</evidence>
<evidence type="ECO:0000256" key="3">
    <source>
        <dbReference type="ARBA" id="ARBA00007164"/>
    </source>
</evidence>
<dbReference type="UniPathway" id="UPA00219"/>
<feature type="binding site" evidence="14">
    <location>
        <position position="222"/>
    </location>
    <ligand>
        <name>substrate</name>
    </ligand>
</feature>
<evidence type="ECO:0000256" key="9">
    <source>
        <dbReference type="ARBA" id="ARBA00022960"/>
    </source>
</evidence>
<reference evidence="18 19" key="1">
    <citation type="submission" date="2017-03" db="EMBL/GenBank/DDBJ databases">
        <authorList>
            <person name="Afonso C.L."/>
            <person name="Miller P.J."/>
            <person name="Scott M.A."/>
            <person name="Spackman E."/>
            <person name="Goraichik I."/>
            <person name="Dimitrov K.M."/>
            <person name="Suarez D.L."/>
            <person name="Swayne D.E."/>
        </authorList>
    </citation>
    <scope>NUCLEOTIDE SEQUENCE [LARGE SCALE GENOMIC DNA]</scope>
    <source>
        <strain evidence="18 19">CECT 7691</strain>
    </source>
</reference>
<dbReference type="EMBL" id="FWFR01000002">
    <property type="protein sequence ID" value="SLN54835.1"/>
    <property type="molecule type" value="Genomic_DNA"/>
</dbReference>
<dbReference type="OrthoDB" id="9795979at2"/>
<feature type="signal peptide" evidence="16">
    <location>
        <begin position="1"/>
        <end position="28"/>
    </location>
</feature>
<evidence type="ECO:0000256" key="12">
    <source>
        <dbReference type="ARBA" id="ARBA00034000"/>
    </source>
</evidence>
<evidence type="ECO:0000313" key="19">
    <source>
        <dbReference type="Proteomes" id="UP000193200"/>
    </source>
</evidence>